<protein>
    <recommendedName>
        <fullName evidence="3">Glycosyl hydrolase-like 10 domain-containing protein</fullName>
    </recommendedName>
</protein>
<dbReference type="Proteomes" id="UP000318538">
    <property type="component" value="Chromosome"/>
</dbReference>
<dbReference type="KEGG" id="rlc:K227x_01610"/>
<keyword evidence="2" id="KW-1185">Reference proteome</keyword>
<evidence type="ECO:0008006" key="3">
    <source>
        <dbReference type="Google" id="ProtNLM"/>
    </source>
</evidence>
<dbReference type="AlphaFoldDB" id="A0A517N3T4"/>
<name>A0A517N3T4_9BACT</name>
<dbReference type="EMBL" id="CP036525">
    <property type="protein sequence ID" value="QDT01793.1"/>
    <property type="molecule type" value="Genomic_DNA"/>
</dbReference>
<evidence type="ECO:0000313" key="1">
    <source>
        <dbReference type="EMBL" id="QDT01793.1"/>
    </source>
</evidence>
<evidence type="ECO:0000313" key="2">
    <source>
        <dbReference type="Proteomes" id="UP000318538"/>
    </source>
</evidence>
<organism evidence="1 2">
    <name type="scientific">Rubripirellula lacrimiformis</name>
    <dbReference type="NCBI Taxonomy" id="1930273"/>
    <lineage>
        <taxon>Bacteria</taxon>
        <taxon>Pseudomonadati</taxon>
        <taxon>Planctomycetota</taxon>
        <taxon>Planctomycetia</taxon>
        <taxon>Pirellulales</taxon>
        <taxon>Pirellulaceae</taxon>
        <taxon>Rubripirellula</taxon>
    </lineage>
</organism>
<accession>A0A517N3T4</accession>
<reference evidence="1 2" key="1">
    <citation type="submission" date="2019-02" db="EMBL/GenBank/DDBJ databases">
        <title>Deep-cultivation of Planctomycetes and their phenomic and genomic characterization uncovers novel biology.</title>
        <authorList>
            <person name="Wiegand S."/>
            <person name="Jogler M."/>
            <person name="Boedeker C."/>
            <person name="Pinto D."/>
            <person name="Vollmers J."/>
            <person name="Rivas-Marin E."/>
            <person name="Kohn T."/>
            <person name="Peeters S.H."/>
            <person name="Heuer A."/>
            <person name="Rast P."/>
            <person name="Oberbeckmann S."/>
            <person name="Bunk B."/>
            <person name="Jeske O."/>
            <person name="Meyerdierks A."/>
            <person name="Storesund J.E."/>
            <person name="Kallscheuer N."/>
            <person name="Luecker S."/>
            <person name="Lage O.M."/>
            <person name="Pohl T."/>
            <person name="Merkel B.J."/>
            <person name="Hornburger P."/>
            <person name="Mueller R.-W."/>
            <person name="Bruemmer F."/>
            <person name="Labrenz M."/>
            <person name="Spormann A.M."/>
            <person name="Op den Camp H."/>
            <person name="Overmann J."/>
            <person name="Amann R."/>
            <person name="Jetten M.S.M."/>
            <person name="Mascher T."/>
            <person name="Medema M.H."/>
            <person name="Devos D.P."/>
            <person name="Kaster A.-K."/>
            <person name="Ovreas L."/>
            <person name="Rohde M."/>
            <person name="Galperin M.Y."/>
            <person name="Jogler C."/>
        </authorList>
    </citation>
    <scope>NUCLEOTIDE SEQUENCE [LARGE SCALE GENOMIC DNA]</scope>
    <source>
        <strain evidence="1 2">K22_7</strain>
    </source>
</reference>
<gene>
    <name evidence="1" type="ORF">K227x_01610</name>
</gene>
<dbReference type="Gene3D" id="2.60.120.260">
    <property type="entry name" value="Galactose-binding domain-like"/>
    <property type="match status" value="1"/>
</dbReference>
<proteinExistence type="predicted"/>
<sequence length="1181" mass="129613">MFSVTWGAIGCTNLCAADDLSPPSFSSDEQTTDLRLRWEWASPNPVRWNLQASIVESRDGVPEARILDVENHCDESHAVAAFSHAGNGLAAVNQLGFQTRLPMRDGSVVFRLRCSSDAVLRIRRFANRSGGGDDEVVEVPVQQLLSGDPVESKQASANQQTWSLRRVTSDTLRIHTGRDLPIIQPGTSIGMSVRVNACTAHRLQTLSLRYGIFHVGRGETVVSGDRKVEVDGQGNSPSIDLSDLAPGDEGVYEVRCEISDDQDNLWSRLRRREPPIAAVSETIVVMNDHVPERSKEHRPWESLATIRPSDSSWSVDQWLPKQATRLIPGVIGVSNDLAQAESAGETVSVLDPQHVYRATLPVRDQHQPHRITLRYPADLASPLQVDVAAGDNRAGMPVSFVLTKDDRTVVLSRDPNETKQGAEATNWATHSFVYYPSGNDQIWITNPSQDAKVRFESIRIEAGPHRLSASTPDIPHQRDVALALGNLAWVDDWSADLTRREVIHNISRRTAMMYRTWTASQRLADYALVNGMNSVVVPSTDGKVSWFDGGKHFDRCFADGDDRGRLRILMRMIARYDLGVIVRIDPAMAMSPIESKVRLHPDQDDQWLSGQSKSAGLADPGYRWDHPGVESQVASMVADLNQICQSEPAFRNLLVRLPQPTDSIVAAIAEQLPATSRLLVQVGTGTESEVLSVAGGSDDSVVTPVHSLVRRGRQPLASQSTFQSRLMSVRQSRPVAQLAVEIGQADSGGKPVFWNHQIDTDAVRVLDQLDPSILLVRLPRSTATLAPRLADVLRGIASTPVGDANQDDVSGSASETIRVNVAHHEGQTFLTLLSLAPWESEVEFQSRDQHPWNVSHGDVELVRAPVSVENTAGSDRSAAMGQSQRWRVTIPAGEFAVLRSDHPAAGLVDWTATASGGAETSGRIKQQVTSVVERIGMLSSPESYRGLNNGGFEHSGGMGLVGWLHAQHPPNCVQIETGDCIEGQQSVLLTTDAAVSTRTWLVSEMVDPPASGRLAVSIACRGELKGQDASHRLRVSIEATRDGSPIRQSAEFDVPCNGKWQPRSMVLEADGIDPDRTESLRLTIDSLSGGRIWIDDIRLHDRFPTSKERAELQSQAFLAVQGLQRGNLTPSARLLQNHWARYLLAKPTPIEKPVVETVSNEEETPGVAERVRSWLPRRLRF</sequence>